<dbReference type="EMBL" id="MIKF01000867">
    <property type="protein sequence ID" value="RTE68421.1"/>
    <property type="molecule type" value="Genomic_DNA"/>
</dbReference>
<evidence type="ECO:0000313" key="3">
    <source>
        <dbReference type="EMBL" id="RTE68421.1"/>
    </source>
</evidence>
<organism evidence="3 4">
    <name type="scientific">Fusarium euwallaceae</name>
    <dbReference type="NCBI Taxonomy" id="1147111"/>
    <lineage>
        <taxon>Eukaryota</taxon>
        <taxon>Fungi</taxon>
        <taxon>Dikarya</taxon>
        <taxon>Ascomycota</taxon>
        <taxon>Pezizomycotina</taxon>
        <taxon>Sordariomycetes</taxon>
        <taxon>Hypocreomycetidae</taxon>
        <taxon>Hypocreales</taxon>
        <taxon>Nectriaceae</taxon>
        <taxon>Fusarium</taxon>
        <taxon>Fusarium solani species complex</taxon>
    </lineage>
</organism>
<dbReference type="Pfam" id="PF22942">
    <property type="entry name" value="DUF7025"/>
    <property type="match status" value="1"/>
</dbReference>
<reference evidence="3 4" key="1">
    <citation type="submission" date="2017-06" db="EMBL/GenBank/DDBJ databases">
        <title>Comparative genomic analysis of Ambrosia Fusariam Clade fungi.</title>
        <authorList>
            <person name="Stajich J.E."/>
            <person name="Carrillo J."/>
            <person name="Kijimoto T."/>
            <person name="Eskalen A."/>
            <person name="O'Donnell K."/>
            <person name="Kasson M."/>
        </authorList>
    </citation>
    <scope>NUCLEOTIDE SEQUENCE [LARGE SCALE GENOMIC DNA]</scope>
    <source>
        <strain evidence="3 4">UCR1854</strain>
    </source>
</reference>
<proteinExistence type="predicted"/>
<dbReference type="InterPro" id="IPR054289">
    <property type="entry name" value="DUF7025"/>
</dbReference>
<dbReference type="Gene3D" id="3.40.50.300">
    <property type="entry name" value="P-loop containing nucleotide triphosphate hydrolases"/>
    <property type="match status" value="1"/>
</dbReference>
<dbReference type="InterPro" id="IPR003593">
    <property type="entry name" value="AAA+_ATPase"/>
</dbReference>
<keyword evidence="4" id="KW-1185">Reference proteome</keyword>
<dbReference type="PANTHER" id="PTHR46411">
    <property type="entry name" value="FAMILY ATPASE, PUTATIVE-RELATED"/>
    <property type="match status" value="1"/>
</dbReference>
<gene>
    <name evidence="3" type="ORF">BHE90_017202</name>
</gene>
<dbReference type="Proteomes" id="UP000287124">
    <property type="component" value="Unassembled WGS sequence"/>
</dbReference>
<dbReference type="PANTHER" id="PTHR46411:SF3">
    <property type="entry name" value="AAA+ ATPASE DOMAIN-CONTAINING PROTEIN"/>
    <property type="match status" value="1"/>
</dbReference>
<feature type="compositionally biased region" description="Low complexity" evidence="1">
    <location>
        <begin position="7"/>
        <end position="35"/>
    </location>
</feature>
<feature type="region of interest" description="Disordered" evidence="1">
    <location>
        <begin position="60"/>
        <end position="79"/>
    </location>
</feature>
<comment type="caution">
    <text evidence="3">The sequence shown here is derived from an EMBL/GenBank/DDBJ whole genome shotgun (WGS) entry which is preliminary data.</text>
</comment>
<name>A0A430KY44_9HYPO</name>
<protein>
    <recommendedName>
        <fullName evidence="2">AAA+ ATPase domain-containing protein</fullName>
    </recommendedName>
</protein>
<dbReference type="InterPro" id="IPR003959">
    <property type="entry name" value="ATPase_AAA_core"/>
</dbReference>
<dbReference type="SMART" id="SM00382">
    <property type="entry name" value="AAA"/>
    <property type="match status" value="1"/>
</dbReference>
<dbReference type="SUPFAM" id="SSF52540">
    <property type="entry name" value="P-loop containing nucleoside triphosphate hydrolases"/>
    <property type="match status" value="1"/>
</dbReference>
<evidence type="ECO:0000256" key="1">
    <source>
        <dbReference type="SAM" id="MobiDB-lite"/>
    </source>
</evidence>
<evidence type="ECO:0000313" key="4">
    <source>
        <dbReference type="Proteomes" id="UP000287124"/>
    </source>
</evidence>
<feature type="domain" description="AAA+ ATPase" evidence="2">
    <location>
        <begin position="406"/>
        <end position="532"/>
    </location>
</feature>
<dbReference type="CDD" id="cd19481">
    <property type="entry name" value="RecA-like_protease"/>
    <property type="match status" value="1"/>
</dbReference>
<dbReference type="GO" id="GO:0005524">
    <property type="term" value="F:ATP binding"/>
    <property type="evidence" value="ECO:0007669"/>
    <property type="project" value="InterPro"/>
</dbReference>
<dbReference type="InterPro" id="IPR027417">
    <property type="entry name" value="P-loop_NTPase"/>
</dbReference>
<sequence>MSSAPDTSLPLASHLLSTPPSSSGTSTISDSGTSKTKNEEMALAARFICAVEKIVEERLSDNHQTEAGDAEAQGKTSHAGRATTLAYRHVEEAWDDKAHKYKIVEATQSGAGSLDQYVFVARDRIDRTTQEKTTFIDIKSAILRDVLREGCRDFRGISLAGDTPSIDLKVVFHLRSFLRCRRDTAVTAQDTLSQSHLRLLVAYVEAAFESTDKQLCALIQRNEITYALLWALFEPNVKVFTTCPGTDAPRCVLYNHYEEREELDGSKFFRLETRFLATNGKFFGESTTRTKIPFFRGAKRIDFLPAYPLHYHQDYDGITQELIENGQLENEDLLICGPTVLGFCLSRKAFLEFAVDHIRDIAWSPSSYDNVKLPEAQKKPIWALTQTYCSRDKDPAFRDFVQGKGRGINFLLYGPPGVGKTLTAETIAESCKLPLYTVAAGQIGVDPVRVESFLTTTFKIASRWKAILLIDEADVFLAQRSENPQINALVSVFLRELEQFDGVLFLTTNRVQSFDEAMISRIHLALKYKPLDGEARKAVWKHFLGQTPDSAKLADELADMELNGREIRNTVFAALSMARYEGTAIHMSHLRESIHAREQFRDDFGGVGAVENLNSYF</sequence>
<dbReference type="AlphaFoldDB" id="A0A430KY44"/>
<evidence type="ECO:0000259" key="2">
    <source>
        <dbReference type="SMART" id="SM00382"/>
    </source>
</evidence>
<dbReference type="Pfam" id="PF00004">
    <property type="entry name" value="AAA"/>
    <property type="match status" value="1"/>
</dbReference>
<feature type="region of interest" description="Disordered" evidence="1">
    <location>
        <begin position="1"/>
        <end position="36"/>
    </location>
</feature>
<dbReference type="GO" id="GO:0016887">
    <property type="term" value="F:ATP hydrolysis activity"/>
    <property type="evidence" value="ECO:0007669"/>
    <property type="project" value="InterPro"/>
</dbReference>
<accession>A0A430KY44</accession>